<accession>A0A9D1NG18</accession>
<evidence type="ECO:0000259" key="1">
    <source>
        <dbReference type="PROSITE" id="PS50943"/>
    </source>
</evidence>
<dbReference type="EMBL" id="DVOF01000071">
    <property type="protein sequence ID" value="HIV02415.1"/>
    <property type="molecule type" value="Genomic_DNA"/>
</dbReference>
<proteinExistence type="predicted"/>
<dbReference type="PROSITE" id="PS50943">
    <property type="entry name" value="HTH_CROC1"/>
    <property type="match status" value="1"/>
</dbReference>
<protein>
    <submittedName>
        <fullName evidence="2">Helix-turn-helix transcriptional regulator</fullName>
    </submittedName>
</protein>
<organism evidence="2 3">
    <name type="scientific">Candidatus Aphodoplasma excrementigallinarum</name>
    <dbReference type="NCBI Taxonomy" id="2840673"/>
    <lineage>
        <taxon>Bacteria</taxon>
        <taxon>Bacillati</taxon>
        <taxon>Bacillota</taxon>
        <taxon>Clostridia</taxon>
        <taxon>Eubacteriales</taxon>
        <taxon>Candidatus Aphodoplasma</taxon>
    </lineage>
</organism>
<evidence type="ECO:0000313" key="3">
    <source>
        <dbReference type="Proteomes" id="UP000886743"/>
    </source>
</evidence>
<dbReference type="InterPro" id="IPR010982">
    <property type="entry name" value="Lambda_DNA-bd_dom_sf"/>
</dbReference>
<feature type="domain" description="HTH cro/C1-type" evidence="1">
    <location>
        <begin position="32"/>
        <end position="80"/>
    </location>
</feature>
<dbReference type="Pfam" id="PF01381">
    <property type="entry name" value="HTH_3"/>
    <property type="match status" value="1"/>
</dbReference>
<dbReference type="GO" id="GO:0003677">
    <property type="term" value="F:DNA binding"/>
    <property type="evidence" value="ECO:0007669"/>
    <property type="project" value="InterPro"/>
</dbReference>
<sequence length="88" mass="10322">MNDEEKAFYRAIGKRIKYQRQLYNLNRSRRDKITQERLAELANVSTSTIGNLESEKIVQGVSPYTLWKISKVLDISIEQLFEDGKKQE</sequence>
<reference evidence="2" key="1">
    <citation type="submission" date="2020-10" db="EMBL/GenBank/DDBJ databases">
        <authorList>
            <person name="Gilroy R."/>
        </authorList>
    </citation>
    <scope>NUCLEOTIDE SEQUENCE</scope>
    <source>
        <strain evidence="2">4920</strain>
    </source>
</reference>
<dbReference type="InterPro" id="IPR001387">
    <property type="entry name" value="Cro/C1-type_HTH"/>
</dbReference>
<dbReference type="Gene3D" id="1.10.260.40">
    <property type="entry name" value="lambda repressor-like DNA-binding domains"/>
    <property type="match status" value="1"/>
</dbReference>
<dbReference type="Proteomes" id="UP000886743">
    <property type="component" value="Unassembled WGS sequence"/>
</dbReference>
<dbReference type="SUPFAM" id="SSF47413">
    <property type="entry name" value="lambda repressor-like DNA-binding domains"/>
    <property type="match status" value="1"/>
</dbReference>
<dbReference type="AlphaFoldDB" id="A0A9D1NG18"/>
<reference evidence="2" key="2">
    <citation type="journal article" date="2021" name="PeerJ">
        <title>Extensive microbial diversity within the chicken gut microbiome revealed by metagenomics and culture.</title>
        <authorList>
            <person name="Gilroy R."/>
            <person name="Ravi A."/>
            <person name="Getino M."/>
            <person name="Pursley I."/>
            <person name="Horton D.L."/>
            <person name="Alikhan N.F."/>
            <person name="Baker D."/>
            <person name="Gharbi K."/>
            <person name="Hall N."/>
            <person name="Watson M."/>
            <person name="Adriaenssens E.M."/>
            <person name="Foster-Nyarko E."/>
            <person name="Jarju S."/>
            <person name="Secka A."/>
            <person name="Antonio M."/>
            <person name="Oren A."/>
            <person name="Chaudhuri R.R."/>
            <person name="La Ragione R."/>
            <person name="Hildebrand F."/>
            <person name="Pallen M.J."/>
        </authorList>
    </citation>
    <scope>NUCLEOTIDE SEQUENCE</scope>
    <source>
        <strain evidence="2">4920</strain>
    </source>
</reference>
<dbReference type="CDD" id="cd00093">
    <property type="entry name" value="HTH_XRE"/>
    <property type="match status" value="1"/>
</dbReference>
<comment type="caution">
    <text evidence="2">The sequence shown here is derived from an EMBL/GenBank/DDBJ whole genome shotgun (WGS) entry which is preliminary data.</text>
</comment>
<gene>
    <name evidence="2" type="ORF">IAC74_02480</name>
</gene>
<dbReference type="SMART" id="SM00530">
    <property type="entry name" value="HTH_XRE"/>
    <property type="match status" value="1"/>
</dbReference>
<name>A0A9D1NG18_9FIRM</name>
<evidence type="ECO:0000313" key="2">
    <source>
        <dbReference type="EMBL" id="HIV02415.1"/>
    </source>
</evidence>